<protein>
    <recommendedName>
        <fullName evidence="6">Exodeoxyribonuclease 7 small subunit</fullName>
        <ecNumber evidence="6">3.1.11.6</ecNumber>
    </recommendedName>
    <alternativeName>
        <fullName evidence="6">Exodeoxyribonuclease VII small subunit</fullName>
        <shortName evidence="6">Exonuclease VII small subunit</shortName>
    </alternativeName>
</protein>
<keyword evidence="2 6" id="KW-0963">Cytoplasm</keyword>
<dbReference type="PATRIC" id="fig|1280950.3.peg.2980"/>
<dbReference type="PANTHER" id="PTHR34137">
    <property type="entry name" value="EXODEOXYRIBONUCLEASE 7 SMALL SUBUNIT"/>
    <property type="match status" value="1"/>
</dbReference>
<sequence>MADAKEKPVDKMSFEEALGELEGIVKQLEAGEVELEKSIAIYERGAALKAHCESRLKSAELKVEQIVQGAGGVTTEPANFE</sequence>
<comment type="subcellular location">
    <subcellularLocation>
        <location evidence="6">Cytoplasm</location>
    </subcellularLocation>
</comment>
<reference evidence="7 8" key="1">
    <citation type="journal article" date="2014" name="Antonie Van Leeuwenhoek">
        <title>Hyphomonas beringensis sp. nov. and Hyphomonas chukchiensis sp. nov., isolated from surface seawater of the Bering Sea and Chukchi Sea.</title>
        <authorList>
            <person name="Li C."/>
            <person name="Lai Q."/>
            <person name="Li G."/>
            <person name="Dong C."/>
            <person name="Wang J."/>
            <person name="Liao Y."/>
            <person name="Shao Z."/>
        </authorList>
    </citation>
    <scope>NUCLEOTIDE SEQUENCE [LARGE SCALE GENOMIC DNA]</scope>
    <source>
        <strain evidence="7 8">MHS-2</strain>
    </source>
</reference>
<evidence type="ECO:0000256" key="4">
    <source>
        <dbReference type="ARBA" id="ARBA00022801"/>
    </source>
</evidence>
<evidence type="ECO:0000256" key="3">
    <source>
        <dbReference type="ARBA" id="ARBA00022722"/>
    </source>
</evidence>
<comment type="subunit">
    <text evidence="6">Heterooligomer composed of large and small subunits.</text>
</comment>
<proteinExistence type="inferred from homology"/>
<evidence type="ECO:0000256" key="2">
    <source>
        <dbReference type="ARBA" id="ARBA00022490"/>
    </source>
</evidence>
<dbReference type="Gene3D" id="1.10.287.1040">
    <property type="entry name" value="Exonuclease VII, small subunit"/>
    <property type="match status" value="1"/>
</dbReference>
<organism evidence="7 8">
    <name type="scientific">Hyphomonas johnsonii MHS-2</name>
    <dbReference type="NCBI Taxonomy" id="1280950"/>
    <lineage>
        <taxon>Bacteria</taxon>
        <taxon>Pseudomonadati</taxon>
        <taxon>Pseudomonadota</taxon>
        <taxon>Alphaproteobacteria</taxon>
        <taxon>Hyphomonadales</taxon>
        <taxon>Hyphomonadaceae</taxon>
        <taxon>Hyphomonas</taxon>
    </lineage>
</organism>
<evidence type="ECO:0000256" key="1">
    <source>
        <dbReference type="ARBA" id="ARBA00009998"/>
    </source>
</evidence>
<dbReference type="GO" id="GO:0006308">
    <property type="term" value="P:DNA catabolic process"/>
    <property type="evidence" value="ECO:0007669"/>
    <property type="project" value="UniProtKB-UniRule"/>
</dbReference>
<comment type="catalytic activity">
    <reaction evidence="6">
        <text>Exonucleolytic cleavage in either 5'- to 3'- or 3'- to 5'-direction to yield nucleoside 5'-phosphates.</text>
        <dbReference type="EC" id="3.1.11.6"/>
    </reaction>
</comment>
<evidence type="ECO:0000313" key="8">
    <source>
        <dbReference type="Proteomes" id="UP000025171"/>
    </source>
</evidence>
<keyword evidence="3 6" id="KW-0540">Nuclease</keyword>
<dbReference type="SUPFAM" id="SSF116842">
    <property type="entry name" value="XseB-like"/>
    <property type="match status" value="1"/>
</dbReference>
<comment type="function">
    <text evidence="6">Bidirectionally degrades single-stranded DNA into large acid-insoluble oligonucleotides, which are then degraded further into small acid-soluble oligonucleotides.</text>
</comment>
<keyword evidence="4 6" id="KW-0378">Hydrolase</keyword>
<dbReference type="Pfam" id="PF02609">
    <property type="entry name" value="Exonuc_VII_S"/>
    <property type="match status" value="1"/>
</dbReference>
<dbReference type="eggNOG" id="COG1722">
    <property type="taxonomic scope" value="Bacteria"/>
</dbReference>
<dbReference type="RefSeq" id="WP_035618369.1">
    <property type="nucleotide sequence ID" value="NZ_ARYK01000008.1"/>
</dbReference>
<dbReference type="InterPro" id="IPR037004">
    <property type="entry name" value="Exonuc_VII_ssu_sf"/>
</dbReference>
<evidence type="ECO:0000313" key="7">
    <source>
        <dbReference type="EMBL" id="KCZ89504.1"/>
    </source>
</evidence>
<gene>
    <name evidence="6" type="primary">xseB</name>
    <name evidence="7" type="ORF">HJO_14837</name>
</gene>
<dbReference type="GO" id="GO:0009318">
    <property type="term" value="C:exodeoxyribonuclease VII complex"/>
    <property type="evidence" value="ECO:0007669"/>
    <property type="project" value="UniProtKB-UniRule"/>
</dbReference>
<dbReference type="NCBIfam" id="NF002140">
    <property type="entry name" value="PRK00977.1-4"/>
    <property type="match status" value="1"/>
</dbReference>
<dbReference type="EMBL" id="ARYK01000008">
    <property type="protein sequence ID" value="KCZ89504.1"/>
    <property type="molecule type" value="Genomic_DNA"/>
</dbReference>
<dbReference type="Proteomes" id="UP000025171">
    <property type="component" value="Unassembled WGS sequence"/>
</dbReference>
<evidence type="ECO:0000256" key="5">
    <source>
        <dbReference type="ARBA" id="ARBA00022839"/>
    </source>
</evidence>
<accession>A0A059FFW0</accession>
<keyword evidence="5 6" id="KW-0269">Exonuclease</keyword>
<evidence type="ECO:0000256" key="6">
    <source>
        <dbReference type="HAMAP-Rule" id="MF_00337"/>
    </source>
</evidence>
<dbReference type="OrthoDB" id="9808145at2"/>
<dbReference type="HAMAP" id="MF_00337">
    <property type="entry name" value="Exonuc_7_S"/>
    <property type="match status" value="1"/>
</dbReference>
<dbReference type="GO" id="GO:0005829">
    <property type="term" value="C:cytosol"/>
    <property type="evidence" value="ECO:0007669"/>
    <property type="project" value="TreeGrafter"/>
</dbReference>
<dbReference type="PANTHER" id="PTHR34137:SF1">
    <property type="entry name" value="EXODEOXYRIBONUCLEASE 7 SMALL SUBUNIT"/>
    <property type="match status" value="1"/>
</dbReference>
<dbReference type="STRING" id="1280950.HJO_14837"/>
<dbReference type="EC" id="3.1.11.6" evidence="6"/>
<dbReference type="AlphaFoldDB" id="A0A059FFW0"/>
<dbReference type="NCBIfam" id="NF002139">
    <property type="entry name" value="PRK00977.1-3"/>
    <property type="match status" value="1"/>
</dbReference>
<name>A0A059FFW0_9PROT</name>
<dbReference type="GO" id="GO:0008855">
    <property type="term" value="F:exodeoxyribonuclease VII activity"/>
    <property type="evidence" value="ECO:0007669"/>
    <property type="project" value="UniProtKB-UniRule"/>
</dbReference>
<dbReference type="NCBIfam" id="TIGR01280">
    <property type="entry name" value="xseB"/>
    <property type="match status" value="1"/>
</dbReference>
<comment type="similarity">
    <text evidence="1 6">Belongs to the XseB family.</text>
</comment>
<keyword evidence="8" id="KW-1185">Reference proteome</keyword>
<dbReference type="InterPro" id="IPR003761">
    <property type="entry name" value="Exonuc_VII_S"/>
</dbReference>
<comment type="caution">
    <text evidence="7">The sequence shown here is derived from an EMBL/GenBank/DDBJ whole genome shotgun (WGS) entry which is preliminary data.</text>
</comment>